<evidence type="ECO:0000313" key="3">
    <source>
        <dbReference type="EMBL" id="MFC4134039.1"/>
    </source>
</evidence>
<keyword evidence="1" id="KW-1133">Transmembrane helix</keyword>
<dbReference type="InterPro" id="IPR005182">
    <property type="entry name" value="YdbS-like_PH"/>
</dbReference>
<comment type="caution">
    <text evidence="3">The sequence shown here is derived from an EMBL/GenBank/DDBJ whole genome shotgun (WGS) entry which is preliminary data.</text>
</comment>
<keyword evidence="4" id="KW-1185">Reference proteome</keyword>
<feature type="transmembrane region" description="Helical" evidence="1">
    <location>
        <begin position="181"/>
        <end position="197"/>
    </location>
</feature>
<gene>
    <name evidence="3" type="ORF">ACFOZ4_25800</name>
</gene>
<feature type="domain" description="YdbS-like PH" evidence="2">
    <location>
        <begin position="61"/>
        <end position="140"/>
    </location>
</feature>
<evidence type="ECO:0000256" key="1">
    <source>
        <dbReference type="SAM" id="Phobius"/>
    </source>
</evidence>
<protein>
    <submittedName>
        <fullName evidence="3">PH domain-containing protein</fullName>
    </submittedName>
</protein>
<dbReference type="PANTHER" id="PTHR34473">
    <property type="entry name" value="UPF0699 TRANSMEMBRANE PROTEIN YDBS"/>
    <property type="match status" value="1"/>
</dbReference>
<dbReference type="PIRSF" id="PIRSF026631">
    <property type="entry name" value="UCP026631"/>
    <property type="match status" value="1"/>
</dbReference>
<feature type="transmembrane region" description="Helical" evidence="1">
    <location>
        <begin position="12"/>
        <end position="34"/>
    </location>
</feature>
<name>A0ABV8LW15_9ACTN</name>
<dbReference type="Pfam" id="PF03703">
    <property type="entry name" value="bPH_2"/>
    <property type="match status" value="3"/>
</dbReference>
<dbReference type="InterPro" id="IPR014529">
    <property type="entry name" value="UCP026631"/>
</dbReference>
<reference evidence="4" key="1">
    <citation type="journal article" date="2019" name="Int. J. Syst. Evol. Microbiol.">
        <title>The Global Catalogue of Microorganisms (GCM) 10K type strain sequencing project: providing services to taxonomists for standard genome sequencing and annotation.</title>
        <authorList>
            <consortium name="The Broad Institute Genomics Platform"/>
            <consortium name="The Broad Institute Genome Sequencing Center for Infectious Disease"/>
            <person name="Wu L."/>
            <person name="Ma J."/>
        </authorList>
    </citation>
    <scope>NUCLEOTIDE SEQUENCE [LARGE SCALE GENOMIC DNA]</scope>
    <source>
        <strain evidence="4">CGMCC 4.7289</strain>
    </source>
</reference>
<dbReference type="Proteomes" id="UP001595816">
    <property type="component" value="Unassembled WGS sequence"/>
</dbReference>
<feature type="domain" description="YdbS-like PH" evidence="2">
    <location>
        <begin position="357"/>
        <end position="423"/>
    </location>
</feature>
<dbReference type="EMBL" id="JBHSAY010000015">
    <property type="protein sequence ID" value="MFC4134039.1"/>
    <property type="molecule type" value="Genomic_DNA"/>
</dbReference>
<dbReference type="RefSeq" id="WP_253761768.1">
    <property type="nucleotide sequence ID" value="NZ_JAMZDZ010000001.1"/>
</dbReference>
<evidence type="ECO:0000259" key="2">
    <source>
        <dbReference type="Pfam" id="PF03703"/>
    </source>
</evidence>
<evidence type="ECO:0000313" key="4">
    <source>
        <dbReference type="Proteomes" id="UP001595816"/>
    </source>
</evidence>
<proteinExistence type="predicted"/>
<feature type="domain" description="YdbS-like PH" evidence="2">
    <location>
        <begin position="226"/>
        <end position="311"/>
    </location>
</feature>
<organism evidence="3 4">
    <name type="scientific">Hamadaea flava</name>
    <dbReference type="NCBI Taxonomy" id="1742688"/>
    <lineage>
        <taxon>Bacteria</taxon>
        <taxon>Bacillati</taxon>
        <taxon>Actinomycetota</taxon>
        <taxon>Actinomycetes</taxon>
        <taxon>Micromonosporales</taxon>
        <taxon>Micromonosporaceae</taxon>
        <taxon>Hamadaea</taxon>
    </lineage>
</organism>
<keyword evidence="1" id="KW-0472">Membrane</keyword>
<feature type="transmembrane region" description="Helical" evidence="1">
    <location>
        <begin position="40"/>
        <end position="61"/>
    </location>
</feature>
<keyword evidence="1" id="KW-0812">Transmembrane</keyword>
<sequence length="436" mass="47464">MTDLPRRRLHPLSPFLHSIRQLIALVAVISWQGFANLGVARFLGVVVLILIGAVIYSVITWRFTGYEVTGRELRIYEGTFSRRVRTIPLERLQSVEVVRPFLAQLTGLAELRLEVVGGGKAEAPLAYLTVAEAGSLRTQLLELARGGSAAPAENEPRGPEPVLYAARDEDLLLSQAMTPEVIFLPIAAAFVVVQFALAGSFGFIAIASMITALIGVLIRPVRRVTRNWRCTLTERETRLHIRRGLTETHSQTVPVQRVQGVTVTWPLIWRPKRWLKATVDIAAQGSQGADPDDHEATTLLPVATLDEARAVVPWLLPRVDGELASVDIAALPLSGVPERAVWLAPLARTVLAAGLTPHVFATVDGLLTRRLRLVPYARIQSVRVQQGPVQRRLGLATVHVDVAGAPPASAPERDLAEAYELAGELTVRARAARAAA</sequence>
<accession>A0ABV8LW15</accession>
<feature type="transmembrane region" description="Helical" evidence="1">
    <location>
        <begin position="203"/>
        <end position="221"/>
    </location>
</feature>
<dbReference type="PANTHER" id="PTHR34473:SF2">
    <property type="entry name" value="UPF0699 TRANSMEMBRANE PROTEIN YDBT"/>
    <property type="match status" value="1"/>
</dbReference>